<gene>
    <name evidence="3" type="ORF">VFPPC_04677</name>
</gene>
<reference evidence="3 4" key="1">
    <citation type="journal article" date="2016" name="PLoS Pathog.">
        <title>Biosynthesis of antibiotic leucinostatins in bio-control fungus Purpureocillium lilacinum and their inhibition on phytophthora revealed by genome mining.</title>
        <authorList>
            <person name="Wang G."/>
            <person name="Liu Z."/>
            <person name="Lin R."/>
            <person name="Li E."/>
            <person name="Mao Z."/>
            <person name="Ling J."/>
            <person name="Yang Y."/>
            <person name="Yin W.B."/>
            <person name="Xie B."/>
        </authorList>
    </citation>
    <scope>NUCLEOTIDE SEQUENCE [LARGE SCALE GENOMIC DNA]</scope>
    <source>
        <strain evidence="3">170</strain>
    </source>
</reference>
<dbReference type="Proteomes" id="UP000078397">
    <property type="component" value="Unassembled WGS sequence"/>
</dbReference>
<feature type="signal peptide" evidence="2">
    <location>
        <begin position="1"/>
        <end position="18"/>
    </location>
</feature>
<sequence>MKFSSVLFAASLPMLANAGDFMTSTRVSEDTFEYDIEKCTDGNPCSMYLVRWPDLKRLATIFERKAGRKFTIKIQNVPSGTYIFEVTGGEDKRTRFSTRFTYRTNLVTRDGTTSTPSGSGTTSSGDSTGTSTGSSTGPLTSTPASTSAGGGSTTIQTGSLTSTSVETSKTSKASGTSGASGTKGPSSTSAAPSSTTTASSSGVRAEVNLWEIAGIVMAVQWLSI</sequence>
<evidence type="ECO:0000256" key="2">
    <source>
        <dbReference type="SAM" id="SignalP"/>
    </source>
</evidence>
<dbReference type="AlphaFoldDB" id="A0A179FTU7"/>
<evidence type="ECO:0000313" key="3">
    <source>
        <dbReference type="EMBL" id="OAQ68439.1"/>
    </source>
</evidence>
<proteinExistence type="predicted"/>
<accession>A0A179FTU7</accession>
<organism evidence="3 4">
    <name type="scientific">Pochonia chlamydosporia 170</name>
    <dbReference type="NCBI Taxonomy" id="1380566"/>
    <lineage>
        <taxon>Eukaryota</taxon>
        <taxon>Fungi</taxon>
        <taxon>Dikarya</taxon>
        <taxon>Ascomycota</taxon>
        <taxon>Pezizomycotina</taxon>
        <taxon>Sordariomycetes</taxon>
        <taxon>Hypocreomycetidae</taxon>
        <taxon>Hypocreales</taxon>
        <taxon>Clavicipitaceae</taxon>
        <taxon>Pochonia</taxon>
    </lineage>
</organism>
<dbReference type="RefSeq" id="XP_018145289.1">
    <property type="nucleotide sequence ID" value="XM_018283989.1"/>
</dbReference>
<protein>
    <submittedName>
        <fullName evidence="3">Uncharacterized protein</fullName>
    </submittedName>
</protein>
<dbReference type="GeneID" id="28847983"/>
<name>A0A179FTU7_METCM</name>
<comment type="caution">
    <text evidence="3">The sequence shown here is derived from an EMBL/GenBank/DDBJ whole genome shotgun (WGS) entry which is preliminary data.</text>
</comment>
<dbReference type="OrthoDB" id="4961339at2759"/>
<evidence type="ECO:0000313" key="4">
    <source>
        <dbReference type="Proteomes" id="UP000078397"/>
    </source>
</evidence>
<feature type="compositionally biased region" description="Low complexity" evidence="1">
    <location>
        <begin position="111"/>
        <end position="201"/>
    </location>
</feature>
<keyword evidence="4" id="KW-1185">Reference proteome</keyword>
<evidence type="ECO:0000256" key="1">
    <source>
        <dbReference type="SAM" id="MobiDB-lite"/>
    </source>
</evidence>
<keyword evidence="2" id="KW-0732">Signal</keyword>
<dbReference type="KEGG" id="pchm:VFPPC_04677"/>
<dbReference type="EMBL" id="LSBJ02000003">
    <property type="protein sequence ID" value="OAQ68439.1"/>
    <property type="molecule type" value="Genomic_DNA"/>
</dbReference>
<feature type="chain" id="PRO_5008102031" evidence="2">
    <location>
        <begin position="19"/>
        <end position="224"/>
    </location>
</feature>
<feature type="region of interest" description="Disordered" evidence="1">
    <location>
        <begin position="107"/>
        <end position="202"/>
    </location>
</feature>